<name>A0A0L7L4M7_OPEBR</name>
<protein>
    <submittedName>
        <fullName evidence="1">Uncharacterized protein</fullName>
    </submittedName>
</protein>
<dbReference type="EMBL" id="JTDY01003064">
    <property type="protein sequence ID" value="KOB70224.1"/>
    <property type="molecule type" value="Genomic_DNA"/>
</dbReference>
<sequence length="89" mass="9937">MLSFAEITKRVAPRQLDLVNMHLSVMKAFQAAKKAMLKYSTHFKPSAQKGKRMWVHNDTLNKTGFHDVVTAGAFSAHSLRADRPGGLIK</sequence>
<comment type="caution">
    <text evidence="1">The sequence shown here is derived from an EMBL/GenBank/DDBJ whole genome shotgun (WGS) entry which is preliminary data.</text>
</comment>
<gene>
    <name evidence="1" type="ORF">OBRU01_15655</name>
</gene>
<organism evidence="1 2">
    <name type="scientific">Operophtera brumata</name>
    <name type="common">Winter moth</name>
    <name type="synonym">Phalaena brumata</name>
    <dbReference type="NCBI Taxonomy" id="104452"/>
    <lineage>
        <taxon>Eukaryota</taxon>
        <taxon>Metazoa</taxon>
        <taxon>Ecdysozoa</taxon>
        <taxon>Arthropoda</taxon>
        <taxon>Hexapoda</taxon>
        <taxon>Insecta</taxon>
        <taxon>Pterygota</taxon>
        <taxon>Neoptera</taxon>
        <taxon>Endopterygota</taxon>
        <taxon>Lepidoptera</taxon>
        <taxon>Glossata</taxon>
        <taxon>Ditrysia</taxon>
        <taxon>Geometroidea</taxon>
        <taxon>Geometridae</taxon>
        <taxon>Larentiinae</taxon>
        <taxon>Operophtera</taxon>
    </lineage>
</organism>
<evidence type="ECO:0000313" key="1">
    <source>
        <dbReference type="EMBL" id="KOB70224.1"/>
    </source>
</evidence>
<accession>A0A0L7L4M7</accession>
<dbReference type="Proteomes" id="UP000037510">
    <property type="component" value="Unassembled WGS sequence"/>
</dbReference>
<dbReference type="STRING" id="104452.A0A0L7L4M7"/>
<keyword evidence="2" id="KW-1185">Reference proteome</keyword>
<proteinExistence type="predicted"/>
<reference evidence="1 2" key="1">
    <citation type="journal article" date="2015" name="Genome Biol. Evol.">
        <title>The genome of winter moth (Operophtera brumata) provides a genomic perspective on sexual dimorphism and phenology.</title>
        <authorList>
            <person name="Derks M.F."/>
            <person name="Smit S."/>
            <person name="Salis L."/>
            <person name="Schijlen E."/>
            <person name="Bossers A."/>
            <person name="Mateman C."/>
            <person name="Pijl A.S."/>
            <person name="de Ridder D."/>
            <person name="Groenen M.A."/>
            <person name="Visser M.E."/>
            <person name="Megens H.J."/>
        </authorList>
    </citation>
    <scope>NUCLEOTIDE SEQUENCE [LARGE SCALE GENOMIC DNA]</scope>
    <source>
        <strain evidence="1">WM2013NL</strain>
        <tissue evidence="1">Head and thorax</tissue>
    </source>
</reference>
<dbReference type="AlphaFoldDB" id="A0A0L7L4M7"/>
<evidence type="ECO:0000313" key="2">
    <source>
        <dbReference type="Proteomes" id="UP000037510"/>
    </source>
</evidence>